<dbReference type="AlphaFoldDB" id="A0A392MK70"/>
<dbReference type="Proteomes" id="UP000265520">
    <property type="component" value="Unassembled WGS sequence"/>
</dbReference>
<evidence type="ECO:0000313" key="1">
    <source>
        <dbReference type="EMBL" id="MCH87890.1"/>
    </source>
</evidence>
<protein>
    <submittedName>
        <fullName evidence="1">Uncharacterized protein</fullName>
    </submittedName>
</protein>
<comment type="caution">
    <text evidence="1">The sequence shown here is derived from an EMBL/GenBank/DDBJ whole genome shotgun (WGS) entry which is preliminary data.</text>
</comment>
<reference evidence="1 2" key="1">
    <citation type="journal article" date="2018" name="Front. Plant Sci.">
        <title>Red Clover (Trifolium pratense) and Zigzag Clover (T. medium) - A Picture of Genomic Similarities and Differences.</title>
        <authorList>
            <person name="Dluhosova J."/>
            <person name="Istvanek J."/>
            <person name="Nedelnik J."/>
            <person name="Repkova J."/>
        </authorList>
    </citation>
    <scope>NUCLEOTIDE SEQUENCE [LARGE SCALE GENOMIC DNA]</scope>
    <source>
        <strain evidence="2">cv. 10/8</strain>
        <tissue evidence="1">Leaf</tissue>
    </source>
</reference>
<sequence>MTLGSSSFIEEDFLAALCYARGRIHDSLVTIRNVPTRSCSLRFHPVTYGCMELRGEIYVEDSDDILERRVKWVFSVFAIWVSNHRVLVAHGGSAICKCHCVGACWCLVVIEPLPNAAFWLLSAIVSIVFAFSWPQRHLQICIGAAPMKMTMSSGKGEEQ</sequence>
<gene>
    <name evidence="1" type="ORF">A2U01_0008771</name>
</gene>
<accession>A0A392MK70</accession>
<keyword evidence="2" id="KW-1185">Reference proteome</keyword>
<name>A0A392MK70_9FABA</name>
<proteinExistence type="predicted"/>
<organism evidence="1 2">
    <name type="scientific">Trifolium medium</name>
    <dbReference type="NCBI Taxonomy" id="97028"/>
    <lineage>
        <taxon>Eukaryota</taxon>
        <taxon>Viridiplantae</taxon>
        <taxon>Streptophyta</taxon>
        <taxon>Embryophyta</taxon>
        <taxon>Tracheophyta</taxon>
        <taxon>Spermatophyta</taxon>
        <taxon>Magnoliopsida</taxon>
        <taxon>eudicotyledons</taxon>
        <taxon>Gunneridae</taxon>
        <taxon>Pentapetalae</taxon>
        <taxon>rosids</taxon>
        <taxon>fabids</taxon>
        <taxon>Fabales</taxon>
        <taxon>Fabaceae</taxon>
        <taxon>Papilionoideae</taxon>
        <taxon>50 kb inversion clade</taxon>
        <taxon>NPAAA clade</taxon>
        <taxon>Hologalegina</taxon>
        <taxon>IRL clade</taxon>
        <taxon>Trifolieae</taxon>
        <taxon>Trifolium</taxon>
    </lineage>
</organism>
<evidence type="ECO:0000313" key="2">
    <source>
        <dbReference type="Proteomes" id="UP000265520"/>
    </source>
</evidence>
<dbReference type="EMBL" id="LXQA010013102">
    <property type="protein sequence ID" value="MCH87890.1"/>
    <property type="molecule type" value="Genomic_DNA"/>
</dbReference>